<proteinExistence type="predicted"/>
<dbReference type="RefSeq" id="WP_174408404.1">
    <property type="nucleotide sequence ID" value="NZ_BLVP01000001.1"/>
</dbReference>
<dbReference type="InterPro" id="IPR038136">
    <property type="entry name" value="CofD-like_dom_sf"/>
</dbReference>
<evidence type="ECO:0000313" key="2">
    <source>
        <dbReference type="Proteomes" id="UP000503820"/>
    </source>
</evidence>
<organism evidence="1 2">
    <name type="scientific">Desulfovibrio psychrotolerans</name>
    <dbReference type="NCBI Taxonomy" id="415242"/>
    <lineage>
        <taxon>Bacteria</taxon>
        <taxon>Pseudomonadati</taxon>
        <taxon>Thermodesulfobacteriota</taxon>
        <taxon>Desulfovibrionia</taxon>
        <taxon>Desulfovibrionales</taxon>
        <taxon>Desulfovibrionaceae</taxon>
        <taxon>Desulfovibrio</taxon>
    </lineage>
</organism>
<dbReference type="Proteomes" id="UP000503820">
    <property type="component" value="Unassembled WGS sequence"/>
</dbReference>
<evidence type="ECO:0000313" key="1">
    <source>
        <dbReference type="EMBL" id="GFM35721.1"/>
    </source>
</evidence>
<name>A0A7J0BR83_9BACT</name>
<dbReference type="SUPFAM" id="SSF142338">
    <property type="entry name" value="CofD-like"/>
    <property type="match status" value="1"/>
</dbReference>
<dbReference type="InterPro" id="IPR027591">
    <property type="entry name" value="CofD-rel_GAK"/>
</dbReference>
<dbReference type="AlphaFoldDB" id="A0A7J0BR83"/>
<dbReference type="Pfam" id="PF01933">
    <property type="entry name" value="CofD"/>
    <property type="match status" value="1"/>
</dbReference>
<dbReference type="CDD" id="cd07187">
    <property type="entry name" value="YvcK_like"/>
    <property type="match status" value="1"/>
</dbReference>
<accession>A0A7J0BR83</accession>
<gene>
    <name evidence="1" type="ORF">DSM19430T_04050</name>
</gene>
<dbReference type="EMBL" id="BLVP01000001">
    <property type="protein sequence ID" value="GFM35721.1"/>
    <property type="molecule type" value="Genomic_DNA"/>
</dbReference>
<dbReference type="InterPro" id="IPR002882">
    <property type="entry name" value="CofD"/>
</dbReference>
<dbReference type="GO" id="GO:0043743">
    <property type="term" value="F:LPPG:FO 2-phospho-L-lactate transferase activity"/>
    <property type="evidence" value="ECO:0007669"/>
    <property type="project" value="InterPro"/>
</dbReference>
<dbReference type="PANTHER" id="PTHR31240">
    <property type="entry name" value="MATERNAL EFFECT EMBRYO ARREST 18"/>
    <property type="match status" value="1"/>
</dbReference>
<comment type="caution">
    <text evidence="1">The sequence shown here is derived from an EMBL/GenBank/DDBJ whole genome shotgun (WGS) entry which is preliminary data.</text>
</comment>
<reference evidence="1 2" key="1">
    <citation type="submission" date="2020-05" db="EMBL/GenBank/DDBJ databases">
        <title>Draft genome sequence of Desulfovibrio psychrotolerans JS1T.</title>
        <authorList>
            <person name="Ueno A."/>
            <person name="Tamazawa S."/>
            <person name="Tamamura S."/>
            <person name="Murakami T."/>
            <person name="Kiyama T."/>
            <person name="Inomata H."/>
            <person name="Amano Y."/>
            <person name="Miyakawa K."/>
            <person name="Tamaki H."/>
            <person name="Naganuma T."/>
            <person name="Kaneko K."/>
        </authorList>
    </citation>
    <scope>NUCLEOTIDE SEQUENCE [LARGE SCALE GENOMIC DNA]</scope>
    <source>
        <strain evidence="1 2">JS1</strain>
    </source>
</reference>
<sequence length="400" mass="44206">MIAEITETVPQGLEERPGHGPRIVFFSGGTALREVSRELVRFTHNALHLITPFDSGGSTAELRRHFSMPAVGDVRNRMTALADPERVPTGLVSLFAYRLDAGEPENVLRERLHGLCAGTDRLMLDLPVLVREVCARHFRYFAERMPDDFLLGGACLGNLLLTGGYLRAGNDLFPVLSLFSRLLRVRGQVAPIVTDDLHLAVELEDGVRLVGQHLFTGKGGPCINAPVRRMYLTDARPDDWHEGRWACSGKWRAGECRVVRPEVSEHLLERIRQADLICYPMGSFYSSVIAALLPRGVGRAISEADCPKIFVPNVGRDPEELGMGAQGRIRVLLDVLRADAGEVETHRLLTHVLLDEGQEVPSHRYPGLHVRRAPLLLPHSDGAHDAPHVARVLASLAWMG</sequence>
<evidence type="ECO:0008006" key="3">
    <source>
        <dbReference type="Google" id="ProtNLM"/>
    </source>
</evidence>
<dbReference type="NCBIfam" id="TIGR04357">
    <property type="entry name" value="CofD_rel_GAK"/>
    <property type="match status" value="1"/>
</dbReference>
<dbReference type="Gene3D" id="3.40.50.10680">
    <property type="entry name" value="CofD-like domains"/>
    <property type="match status" value="1"/>
</dbReference>
<protein>
    <recommendedName>
        <fullName evidence="3">GAK system CofD-like protein</fullName>
    </recommendedName>
</protein>
<keyword evidence="2" id="KW-1185">Reference proteome</keyword>
<dbReference type="PANTHER" id="PTHR31240:SF0">
    <property type="entry name" value="MATERNAL EFFECT EMBRYO ARREST 18"/>
    <property type="match status" value="1"/>
</dbReference>